<keyword evidence="1" id="KW-0812">Transmembrane</keyword>
<organism evidence="2">
    <name type="scientific">Sesamum radiatum</name>
    <name type="common">Black benniseed</name>
    <dbReference type="NCBI Taxonomy" id="300843"/>
    <lineage>
        <taxon>Eukaryota</taxon>
        <taxon>Viridiplantae</taxon>
        <taxon>Streptophyta</taxon>
        <taxon>Embryophyta</taxon>
        <taxon>Tracheophyta</taxon>
        <taxon>Spermatophyta</taxon>
        <taxon>Magnoliopsida</taxon>
        <taxon>eudicotyledons</taxon>
        <taxon>Gunneridae</taxon>
        <taxon>Pentapetalae</taxon>
        <taxon>asterids</taxon>
        <taxon>lamiids</taxon>
        <taxon>Lamiales</taxon>
        <taxon>Pedaliaceae</taxon>
        <taxon>Sesamum</taxon>
    </lineage>
</organism>
<evidence type="ECO:0000313" key="2">
    <source>
        <dbReference type="EMBL" id="KAL0442176.1"/>
    </source>
</evidence>
<feature type="transmembrane region" description="Helical" evidence="1">
    <location>
        <begin position="50"/>
        <end position="68"/>
    </location>
</feature>
<keyword evidence="1" id="KW-0472">Membrane</keyword>
<reference evidence="2" key="1">
    <citation type="submission" date="2020-06" db="EMBL/GenBank/DDBJ databases">
        <authorList>
            <person name="Li T."/>
            <person name="Hu X."/>
            <person name="Zhang T."/>
            <person name="Song X."/>
            <person name="Zhang H."/>
            <person name="Dai N."/>
            <person name="Sheng W."/>
            <person name="Hou X."/>
            <person name="Wei L."/>
        </authorList>
    </citation>
    <scope>NUCLEOTIDE SEQUENCE</scope>
    <source>
        <strain evidence="2">G02</strain>
        <tissue evidence="2">Leaf</tissue>
    </source>
</reference>
<comment type="caution">
    <text evidence="2">The sequence shown here is derived from an EMBL/GenBank/DDBJ whole genome shotgun (WGS) entry which is preliminary data.</text>
</comment>
<dbReference type="EMBL" id="JACGWJ010000001">
    <property type="protein sequence ID" value="KAL0442176.1"/>
    <property type="molecule type" value="Genomic_DNA"/>
</dbReference>
<dbReference type="AlphaFoldDB" id="A0AAW2WLS7"/>
<name>A0AAW2WLS7_SESRA</name>
<reference evidence="2" key="2">
    <citation type="journal article" date="2024" name="Plant">
        <title>Genomic evolution and insights into agronomic trait innovations of Sesamum species.</title>
        <authorList>
            <person name="Miao H."/>
            <person name="Wang L."/>
            <person name="Qu L."/>
            <person name="Liu H."/>
            <person name="Sun Y."/>
            <person name="Le M."/>
            <person name="Wang Q."/>
            <person name="Wei S."/>
            <person name="Zheng Y."/>
            <person name="Lin W."/>
            <person name="Duan Y."/>
            <person name="Cao H."/>
            <person name="Xiong S."/>
            <person name="Wang X."/>
            <person name="Wei L."/>
            <person name="Li C."/>
            <person name="Ma Q."/>
            <person name="Ju M."/>
            <person name="Zhao R."/>
            <person name="Li G."/>
            <person name="Mu C."/>
            <person name="Tian Q."/>
            <person name="Mei H."/>
            <person name="Zhang T."/>
            <person name="Gao T."/>
            <person name="Zhang H."/>
        </authorList>
    </citation>
    <scope>NUCLEOTIDE SEQUENCE</scope>
    <source>
        <strain evidence="2">G02</strain>
    </source>
</reference>
<gene>
    <name evidence="2" type="ORF">Sradi_0156500</name>
</gene>
<keyword evidence="1" id="KW-1133">Transmembrane helix</keyword>
<proteinExistence type="predicted"/>
<protein>
    <submittedName>
        <fullName evidence="2">Uncharacterized protein</fullName>
    </submittedName>
</protein>
<accession>A0AAW2WLS7</accession>
<evidence type="ECO:0000256" key="1">
    <source>
        <dbReference type="SAM" id="Phobius"/>
    </source>
</evidence>
<sequence>MRISSNDPCTSPDIAYALSVMSRYQICAGEIHQSAVKVILKYLKRTKDMFLIYVGGELILEAIAMLASSRTMMMPSLNPVMYSS</sequence>